<organism evidence="2 3">
    <name type="scientific">Artemia franciscana</name>
    <name type="common">Brine shrimp</name>
    <name type="synonym">Artemia sanfranciscana</name>
    <dbReference type="NCBI Taxonomy" id="6661"/>
    <lineage>
        <taxon>Eukaryota</taxon>
        <taxon>Metazoa</taxon>
        <taxon>Ecdysozoa</taxon>
        <taxon>Arthropoda</taxon>
        <taxon>Crustacea</taxon>
        <taxon>Branchiopoda</taxon>
        <taxon>Anostraca</taxon>
        <taxon>Artemiidae</taxon>
        <taxon>Artemia</taxon>
    </lineage>
</organism>
<dbReference type="Proteomes" id="UP001187531">
    <property type="component" value="Unassembled WGS sequence"/>
</dbReference>
<dbReference type="AlphaFoldDB" id="A0AA88H6N8"/>
<feature type="non-terminal residue" evidence="2">
    <location>
        <position position="1"/>
    </location>
</feature>
<evidence type="ECO:0000313" key="2">
    <source>
        <dbReference type="EMBL" id="KAK2704494.1"/>
    </source>
</evidence>
<feature type="non-terminal residue" evidence="2">
    <location>
        <position position="174"/>
    </location>
</feature>
<comment type="caution">
    <text evidence="2">The sequence shown here is derived from an EMBL/GenBank/DDBJ whole genome shotgun (WGS) entry which is preliminary data.</text>
</comment>
<name>A0AA88H6N8_ARTSF</name>
<proteinExistence type="predicted"/>
<reference evidence="2" key="1">
    <citation type="submission" date="2023-07" db="EMBL/GenBank/DDBJ databases">
        <title>Chromosome-level genome assembly of Artemia franciscana.</title>
        <authorList>
            <person name="Jo E."/>
        </authorList>
    </citation>
    <scope>NUCLEOTIDE SEQUENCE</scope>
    <source>
        <tissue evidence="2">Whole body</tissue>
    </source>
</reference>
<evidence type="ECO:0000313" key="3">
    <source>
        <dbReference type="Proteomes" id="UP001187531"/>
    </source>
</evidence>
<evidence type="ECO:0000256" key="1">
    <source>
        <dbReference type="SAM" id="MobiDB-lite"/>
    </source>
</evidence>
<gene>
    <name evidence="2" type="ORF">QYM36_016778</name>
</gene>
<protein>
    <submittedName>
        <fullName evidence="2">Uncharacterized protein</fullName>
    </submittedName>
</protein>
<dbReference type="EMBL" id="JAVRJZ010000021">
    <property type="protein sequence ID" value="KAK2704494.1"/>
    <property type="molecule type" value="Genomic_DNA"/>
</dbReference>
<sequence>AFHKSRENGIGGGATFWILCGAPKSSWRSSKANIKLLIGRNPRDCIIRTCKEYSGSIVFALGAQAPTIYIDTLTQVEIDEASISEPLQSCEMQLGSGLSRSDSSENLLHEVQVVGNQDYSSPPWKPRPRAPMLPMSSGDSTGLEENRDSIWGTPFGSTKTHLGSDNFSCTGEIV</sequence>
<feature type="region of interest" description="Disordered" evidence="1">
    <location>
        <begin position="117"/>
        <end position="154"/>
    </location>
</feature>
<accession>A0AA88H6N8</accession>
<keyword evidence="3" id="KW-1185">Reference proteome</keyword>